<organism evidence="2 3">
    <name type="scientific">Dunaliella salina</name>
    <name type="common">Green alga</name>
    <name type="synonym">Protococcus salinus</name>
    <dbReference type="NCBI Taxonomy" id="3046"/>
    <lineage>
        <taxon>Eukaryota</taxon>
        <taxon>Viridiplantae</taxon>
        <taxon>Chlorophyta</taxon>
        <taxon>core chlorophytes</taxon>
        <taxon>Chlorophyceae</taxon>
        <taxon>CS clade</taxon>
        <taxon>Chlamydomonadales</taxon>
        <taxon>Dunaliellaceae</taxon>
        <taxon>Dunaliella</taxon>
    </lineage>
</organism>
<dbReference type="EMBL" id="MU069550">
    <property type="protein sequence ID" value="KAF5839238.1"/>
    <property type="molecule type" value="Genomic_DNA"/>
</dbReference>
<reference evidence="2" key="1">
    <citation type="submission" date="2017-08" db="EMBL/GenBank/DDBJ databases">
        <authorList>
            <person name="Polle J.E."/>
            <person name="Barry K."/>
            <person name="Cushman J."/>
            <person name="Schmutz J."/>
            <person name="Tran D."/>
            <person name="Hathwaick L.T."/>
            <person name="Yim W.C."/>
            <person name="Jenkins J."/>
            <person name="Mckie-Krisberg Z.M."/>
            <person name="Prochnik S."/>
            <person name="Lindquist E."/>
            <person name="Dockter R.B."/>
            <person name="Adam C."/>
            <person name="Molina H."/>
            <person name="Bunkerborg J."/>
            <person name="Jin E."/>
            <person name="Buchheim M."/>
            <person name="Magnuson J."/>
        </authorList>
    </citation>
    <scope>NUCLEOTIDE SEQUENCE</scope>
    <source>
        <strain evidence="2">CCAP 19/18</strain>
    </source>
</reference>
<gene>
    <name evidence="2" type="ORF">DUNSADRAFT_1272</name>
</gene>
<keyword evidence="3" id="KW-1185">Reference proteome</keyword>
<evidence type="ECO:0000313" key="3">
    <source>
        <dbReference type="Proteomes" id="UP000815325"/>
    </source>
</evidence>
<keyword evidence="1" id="KW-0732">Signal</keyword>
<dbReference type="Proteomes" id="UP000815325">
    <property type="component" value="Unassembled WGS sequence"/>
</dbReference>
<sequence>MVSSFAALVILLQVFELLASVPWLDEDDVKQKELKGMAMVSLLGTLEDVGFNIRPYVERIWAGESDDGMVQTCTEAKDQAAVLSILFHTRKIVEEYGVPPRR</sequence>
<comment type="caution">
    <text evidence="2">The sequence shown here is derived from an EMBL/GenBank/DDBJ whole genome shotgun (WGS) entry which is preliminary data.</text>
</comment>
<evidence type="ECO:0000256" key="1">
    <source>
        <dbReference type="SAM" id="SignalP"/>
    </source>
</evidence>
<feature type="chain" id="PRO_5045080668" evidence="1">
    <location>
        <begin position="21"/>
        <end position="102"/>
    </location>
</feature>
<feature type="signal peptide" evidence="1">
    <location>
        <begin position="1"/>
        <end position="20"/>
    </location>
</feature>
<proteinExistence type="predicted"/>
<accession>A0ABQ7GXA0</accession>
<protein>
    <submittedName>
        <fullName evidence="2">Uncharacterized protein</fullName>
    </submittedName>
</protein>
<evidence type="ECO:0000313" key="2">
    <source>
        <dbReference type="EMBL" id="KAF5839238.1"/>
    </source>
</evidence>
<name>A0ABQ7GXA0_DUNSA</name>